<protein>
    <submittedName>
        <fullName evidence="5">Predicted glycosyl hydrolase, GH43/DUF377 family</fullName>
    </submittedName>
</protein>
<name>A0A1I3T5M5_9SPHI</name>
<reference evidence="5 6" key="1">
    <citation type="submission" date="2016-10" db="EMBL/GenBank/DDBJ databases">
        <authorList>
            <person name="de Groot N.N."/>
        </authorList>
    </citation>
    <scope>NUCLEOTIDE SEQUENCE [LARGE SCALE GENOMIC DNA]</scope>
    <source>
        <strain evidence="5 6">RK1</strain>
    </source>
</reference>
<keyword evidence="6" id="KW-1185">Reference proteome</keyword>
<comment type="similarity">
    <text evidence="3">Belongs to the glycosyl hydrolase 130 family.</text>
</comment>
<dbReference type="STRING" id="1477437.SAMN05444682_11243"/>
<dbReference type="PANTHER" id="PTHR34106">
    <property type="entry name" value="GLYCOSIDASE"/>
    <property type="match status" value="1"/>
</dbReference>
<dbReference type="Proteomes" id="UP000198670">
    <property type="component" value="Unassembled WGS sequence"/>
</dbReference>
<dbReference type="EMBL" id="FOQO01000012">
    <property type="protein sequence ID" value="SFJ66344.1"/>
    <property type="molecule type" value="Genomic_DNA"/>
</dbReference>
<evidence type="ECO:0000256" key="3">
    <source>
        <dbReference type="ARBA" id="ARBA00024356"/>
    </source>
</evidence>
<feature type="region of interest" description="Disordered" evidence="4">
    <location>
        <begin position="1"/>
        <end position="22"/>
    </location>
</feature>
<dbReference type="InterPro" id="IPR007184">
    <property type="entry name" value="Mannoside_phosphorylase"/>
</dbReference>
<dbReference type="PIRSF" id="PIRSF016202">
    <property type="entry name" value="PH1107"/>
    <property type="match status" value="1"/>
</dbReference>
<evidence type="ECO:0000256" key="4">
    <source>
        <dbReference type="SAM" id="MobiDB-lite"/>
    </source>
</evidence>
<dbReference type="SUPFAM" id="SSF75005">
    <property type="entry name" value="Arabinanase/levansucrase/invertase"/>
    <property type="match status" value="1"/>
</dbReference>
<dbReference type="Gene3D" id="2.115.10.20">
    <property type="entry name" value="Glycosyl hydrolase domain, family 43"/>
    <property type="match status" value="1"/>
</dbReference>
<dbReference type="AlphaFoldDB" id="A0A1I3T5M5"/>
<keyword evidence="5" id="KW-0378">Hydrolase</keyword>
<dbReference type="RefSeq" id="WP_090630589.1">
    <property type="nucleotide sequence ID" value="NZ_FOQO01000012.1"/>
</dbReference>
<dbReference type="PANTHER" id="PTHR34106:SF5">
    <property type="entry name" value="GLYCOSIDASE"/>
    <property type="match status" value="1"/>
</dbReference>
<dbReference type="OrthoDB" id="9775877at2"/>
<dbReference type="Pfam" id="PF04041">
    <property type="entry name" value="Glyco_hydro_130"/>
    <property type="match status" value="1"/>
</dbReference>
<dbReference type="GO" id="GO:0016757">
    <property type="term" value="F:glycosyltransferase activity"/>
    <property type="evidence" value="ECO:0007669"/>
    <property type="project" value="UniProtKB-KW"/>
</dbReference>
<organism evidence="5 6">
    <name type="scientific">Parapedobacter indicus</name>
    <dbReference type="NCBI Taxonomy" id="1477437"/>
    <lineage>
        <taxon>Bacteria</taxon>
        <taxon>Pseudomonadati</taxon>
        <taxon>Bacteroidota</taxon>
        <taxon>Sphingobacteriia</taxon>
        <taxon>Sphingobacteriales</taxon>
        <taxon>Sphingobacteriaceae</taxon>
        <taxon>Parapedobacter</taxon>
    </lineage>
</organism>
<evidence type="ECO:0000256" key="1">
    <source>
        <dbReference type="ARBA" id="ARBA00022676"/>
    </source>
</evidence>
<evidence type="ECO:0000256" key="2">
    <source>
        <dbReference type="ARBA" id="ARBA00022679"/>
    </source>
</evidence>
<feature type="compositionally biased region" description="Polar residues" evidence="4">
    <location>
        <begin position="1"/>
        <end position="16"/>
    </location>
</feature>
<sequence>MPTSFDISTRFEQNPLLSPPDLQPSTPGLEIACLLNPGVFRYQGKIWLILRVAERPPQQEGRISFPVLKPEGGMEIIQLPADDPDLDASDPRVINFRGVDYLTTLSHLRLLSSEDGVLFREEPGYGPLWGQGLYETFGIEDCRVSQLDAEYYLTFTAVSPNGVAVGLRTTQNWQDFVHHGLIFPPHNKDCALFETKIGGNYYAFHRPSSVDLGGNYIWLARSPDGIHWGEHKLIARTRSNYWDSRRVGAGAAPIRTDKGWLAIYHGADANHHYCLGALLLDLEDPSIVLGRSEHPIMEPTAPYERTGFFGHVVFTNGHVVDGDRLTIYYGAADEHVCGAHFSIHEILDTL</sequence>
<dbReference type="GO" id="GO:0016787">
    <property type="term" value="F:hydrolase activity"/>
    <property type="evidence" value="ECO:0007669"/>
    <property type="project" value="UniProtKB-KW"/>
</dbReference>
<gene>
    <name evidence="5" type="ORF">SAMN05444682_11243</name>
</gene>
<dbReference type="CDD" id="cd18612">
    <property type="entry name" value="GH130_Lin0857-like"/>
    <property type="match status" value="1"/>
</dbReference>
<accession>A0A1I3T5M5</accession>
<keyword evidence="2" id="KW-0808">Transferase</keyword>
<dbReference type="InterPro" id="IPR023296">
    <property type="entry name" value="Glyco_hydro_beta-prop_sf"/>
</dbReference>
<evidence type="ECO:0000313" key="6">
    <source>
        <dbReference type="Proteomes" id="UP000198670"/>
    </source>
</evidence>
<proteinExistence type="inferred from homology"/>
<evidence type="ECO:0000313" key="5">
    <source>
        <dbReference type="EMBL" id="SFJ66344.1"/>
    </source>
</evidence>
<keyword evidence="1" id="KW-0328">Glycosyltransferase</keyword>